<dbReference type="Proteomes" id="UP000266673">
    <property type="component" value="Unassembled WGS sequence"/>
</dbReference>
<accession>A0A397U6M2</accession>
<evidence type="ECO:0000313" key="1">
    <source>
        <dbReference type="EMBL" id="RIB05864.1"/>
    </source>
</evidence>
<dbReference type="AlphaFoldDB" id="A0A397U6M2"/>
<dbReference type="OrthoDB" id="2420894at2759"/>
<dbReference type="EMBL" id="QKWP01001907">
    <property type="protein sequence ID" value="RIB05864.1"/>
    <property type="molecule type" value="Genomic_DNA"/>
</dbReference>
<name>A0A397U6M2_9GLOM</name>
<keyword evidence="2" id="KW-1185">Reference proteome</keyword>
<comment type="caution">
    <text evidence="1">The sequence shown here is derived from an EMBL/GenBank/DDBJ whole genome shotgun (WGS) entry which is preliminary data.</text>
</comment>
<protein>
    <submittedName>
        <fullName evidence="1">Uncharacterized protein</fullName>
    </submittedName>
</protein>
<gene>
    <name evidence="1" type="ORF">C2G38_562701</name>
</gene>
<reference evidence="1 2" key="1">
    <citation type="submission" date="2018-06" db="EMBL/GenBank/DDBJ databases">
        <title>Comparative genomics reveals the genomic features of Rhizophagus irregularis, R. cerebriforme, R. diaphanum and Gigaspora rosea, and their symbiotic lifestyle signature.</title>
        <authorList>
            <person name="Morin E."/>
            <person name="San Clemente H."/>
            <person name="Chen E.C.H."/>
            <person name="De La Providencia I."/>
            <person name="Hainaut M."/>
            <person name="Kuo A."/>
            <person name="Kohler A."/>
            <person name="Murat C."/>
            <person name="Tang N."/>
            <person name="Roy S."/>
            <person name="Loubradou J."/>
            <person name="Henrissat B."/>
            <person name="Grigoriev I.V."/>
            <person name="Corradi N."/>
            <person name="Roux C."/>
            <person name="Martin F.M."/>
        </authorList>
    </citation>
    <scope>NUCLEOTIDE SEQUENCE [LARGE SCALE GENOMIC DNA]</scope>
    <source>
        <strain evidence="1 2">DAOM 194757</strain>
    </source>
</reference>
<sequence length="184" mass="20930">MAAVCSRCEWSYLIFIWRYNSERALNTTNFTSVSANTTNFLTTPFFNPYYIKIRFRSSGAVLSLTTIQRLNPMPGIFEYYVTTLNYGGQHTNTAGAFDILNNNTLLLAQLETPTSWSLLVNELPRFVGNRDHGYRNFQVNSSYPEINSTVPSNISSISISYFDQVVLSEGNISIYQIIDSDNHF</sequence>
<dbReference type="STRING" id="44941.A0A397U6M2"/>
<evidence type="ECO:0000313" key="2">
    <source>
        <dbReference type="Proteomes" id="UP000266673"/>
    </source>
</evidence>
<proteinExistence type="predicted"/>
<organism evidence="1 2">
    <name type="scientific">Gigaspora rosea</name>
    <dbReference type="NCBI Taxonomy" id="44941"/>
    <lineage>
        <taxon>Eukaryota</taxon>
        <taxon>Fungi</taxon>
        <taxon>Fungi incertae sedis</taxon>
        <taxon>Mucoromycota</taxon>
        <taxon>Glomeromycotina</taxon>
        <taxon>Glomeromycetes</taxon>
        <taxon>Diversisporales</taxon>
        <taxon>Gigasporaceae</taxon>
        <taxon>Gigaspora</taxon>
    </lineage>
</organism>